<dbReference type="EMBL" id="JBHLVX010000019">
    <property type="protein sequence ID" value="MFC0267414.1"/>
    <property type="molecule type" value="Genomic_DNA"/>
</dbReference>
<evidence type="ECO:0000256" key="3">
    <source>
        <dbReference type="ARBA" id="ARBA00022630"/>
    </source>
</evidence>
<dbReference type="Pfam" id="PF00881">
    <property type="entry name" value="Nitroreductase"/>
    <property type="match status" value="1"/>
</dbReference>
<protein>
    <submittedName>
        <fullName evidence="7">Nitroreductase family protein</fullName>
    </submittedName>
</protein>
<dbReference type="PANTHER" id="PTHR43673">
    <property type="entry name" value="NAD(P)H NITROREDUCTASE YDGI-RELATED"/>
    <property type="match status" value="1"/>
</dbReference>
<keyword evidence="8" id="KW-1185">Reference proteome</keyword>
<evidence type="ECO:0000256" key="5">
    <source>
        <dbReference type="ARBA" id="ARBA00023002"/>
    </source>
</evidence>
<accession>A0ABV6G295</accession>
<dbReference type="SUPFAM" id="SSF55469">
    <property type="entry name" value="FMN-dependent nitroreductase-like"/>
    <property type="match status" value="1"/>
</dbReference>
<comment type="similarity">
    <text evidence="2">Belongs to the nitroreductase family.</text>
</comment>
<evidence type="ECO:0000256" key="1">
    <source>
        <dbReference type="ARBA" id="ARBA00001917"/>
    </source>
</evidence>
<dbReference type="RefSeq" id="WP_019952692.1">
    <property type="nucleotide sequence ID" value="NZ_JBHLVX010000019.1"/>
</dbReference>
<evidence type="ECO:0000256" key="4">
    <source>
        <dbReference type="ARBA" id="ARBA00022643"/>
    </source>
</evidence>
<organism evidence="7 8">
    <name type="scientific">Kushneria aurantia</name>
    <dbReference type="NCBI Taxonomy" id="504092"/>
    <lineage>
        <taxon>Bacteria</taxon>
        <taxon>Pseudomonadati</taxon>
        <taxon>Pseudomonadota</taxon>
        <taxon>Gammaproteobacteria</taxon>
        <taxon>Oceanospirillales</taxon>
        <taxon>Halomonadaceae</taxon>
        <taxon>Kushneria</taxon>
    </lineage>
</organism>
<dbReference type="PANTHER" id="PTHR43673:SF2">
    <property type="entry name" value="NITROREDUCTASE"/>
    <property type="match status" value="1"/>
</dbReference>
<keyword evidence="5" id="KW-0560">Oxidoreductase</keyword>
<comment type="cofactor">
    <cofactor evidence="1">
        <name>FMN</name>
        <dbReference type="ChEBI" id="CHEBI:58210"/>
    </cofactor>
</comment>
<dbReference type="Gene3D" id="3.40.109.10">
    <property type="entry name" value="NADH Oxidase"/>
    <property type="match status" value="1"/>
</dbReference>
<dbReference type="Proteomes" id="UP001589814">
    <property type="component" value="Unassembled WGS sequence"/>
</dbReference>
<dbReference type="InterPro" id="IPR029479">
    <property type="entry name" value="Nitroreductase"/>
</dbReference>
<evidence type="ECO:0000256" key="2">
    <source>
        <dbReference type="ARBA" id="ARBA00007118"/>
    </source>
</evidence>
<name>A0ABV6G295_9GAMM</name>
<reference evidence="7 8" key="1">
    <citation type="submission" date="2024-09" db="EMBL/GenBank/DDBJ databases">
        <authorList>
            <person name="Sun Q."/>
            <person name="Mori K."/>
        </authorList>
    </citation>
    <scope>NUCLEOTIDE SEQUENCE [LARGE SCALE GENOMIC DNA]</scope>
    <source>
        <strain evidence="7 8">CCM 7415</strain>
    </source>
</reference>
<dbReference type="InterPro" id="IPR000415">
    <property type="entry name" value="Nitroreductase-like"/>
</dbReference>
<evidence type="ECO:0000313" key="7">
    <source>
        <dbReference type="EMBL" id="MFC0267414.1"/>
    </source>
</evidence>
<comment type="caution">
    <text evidence="7">The sequence shown here is derived from an EMBL/GenBank/DDBJ whole genome shotgun (WGS) entry which is preliminary data.</text>
</comment>
<feature type="domain" description="Nitroreductase" evidence="6">
    <location>
        <begin position="8"/>
        <end position="185"/>
    </location>
</feature>
<keyword evidence="4" id="KW-0288">FMN</keyword>
<evidence type="ECO:0000313" key="8">
    <source>
        <dbReference type="Proteomes" id="UP001589814"/>
    </source>
</evidence>
<gene>
    <name evidence="7" type="ORF">ACFFHW_05300</name>
</gene>
<evidence type="ECO:0000259" key="6">
    <source>
        <dbReference type="Pfam" id="PF00881"/>
    </source>
</evidence>
<proteinExistence type="inferred from homology"/>
<sequence>MSLVDALQWRYAAKRLNGEAVPEEKLERILEAARLAPSSFGLQPWSLVHVRSPELRQRIHDAAAPQPQVIEGSDLLVFAVHDSDFYQQLDHHIRHTAETRGMTESDLAGFRDMIKGTLDGKGDHQAHLAWAARQAYIGLGVAIAAAASEQVDASPMEGFKPDALDEVLGLHDKGLRSVALLALGYRDAERDQGAGFKKVRRSMEKFVYRLG</sequence>
<keyword evidence="3" id="KW-0285">Flavoprotein</keyword>